<proteinExistence type="predicted"/>
<dbReference type="NCBIfam" id="TIGR01444">
    <property type="entry name" value="fkbM_fam"/>
    <property type="match status" value="1"/>
</dbReference>
<evidence type="ECO:0000259" key="1">
    <source>
        <dbReference type="Pfam" id="PF05050"/>
    </source>
</evidence>
<dbReference type="InterPro" id="IPR006342">
    <property type="entry name" value="FkbM_mtfrase"/>
</dbReference>
<evidence type="ECO:0000313" key="2">
    <source>
        <dbReference type="EMBL" id="QHT31215.1"/>
    </source>
</evidence>
<dbReference type="EMBL" id="MN738916">
    <property type="protein sequence ID" value="QHT31215.1"/>
    <property type="molecule type" value="Genomic_DNA"/>
</dbReference>
<protein>
    <recommendedName>
        <fullName evidence="1">Methyltransferase FkbM domain-containing protein</fullName>
    </recommendedName>
</protein>
<feature type="domain" description="Methyltransferase FkbM" evidence="1">
    <location>
        <begin position="24"/>
        <end position="184"/>
    </location>
</feature>
<dbReference type="AlphaFoldDB" id="A0A6C0EVB3"/>
<dbReference type="InterPro" id="IPR029063">
    <property type="entry name" value="SAM-dependent_MTases_sf"/>
</dbReference>
<dbReference type="Gene3D" id="3.40.50.150">
    <property type="entry name" value="Vaccinia Virus protein VP39"/>
    <property type="match status" value="1"/>
</dbReference>
<name>A0A6C0EVB3_9ZZZZ</name>
<accession>A0A6C0EVB3</accession>
<dbReference type="SUPFAM" id="SSF53335">
    <property type="entry name" value="S-adenosyl-L-methionine-dependent methyltransferases"/>
    <property type="match status" value="1"/>
</dbReference>
<dbReference type="Pfam" id="PF05050">
    <property type="entry name" value="Methyltransf_21"/>
    <property type="match status" value="1"/>
</dbReference>
<reference evidence="2" key="1">
    <citation type="journal article" date="2020" name="Nature">
        <title>Giant virus diversity and host interactions through global metagenomics.</title>
        <authorList>
            <person name="Schulz F."/>
            <person name="Roux S."/>
            <person name="Paez-Espino D."/>
            <person name="Jungbluth S."/>
            <person name="Walsh D.A."/>
            <person name="Denef V.J."/>
            <person name="McMahon K.D."/>
            <person name="Konstantinidis K.T."/>
            <person name="Eloe-Fadrosh E.A."/>
            <person name="Kyrpides N.C."/>
            <person name="Woyke T."/>
        </authorList>
    </citation>
    <scope>NUCLEOTIDE SEQUENCE</scope>
    <source>
        <strain evidence="2">GVMAG-M-3300009155-2</strain>
    </source>
</reference>
<organism evidence="2">
    <name type="scientific">viral metagenome</name>
    <dbReference type="NCBI Taxonomy" id="1070528"/>
    <lineage>
        <taxon>unclassified sequences</taxon>
        <taxon>metagenomes</taxon>
        <taxon>organismal metagenomes</taxon>
    </lineage>
</organism>
<sequence length="207" mass="23767">MQVHSSHLGNYVVPLNVKNGVCIDIGGNTGQFSLKYKDFFKTIHIYEPQRECYEIIKKNIDGLINIKLFDEAVFHTSNLLVSLASHHNFDSGSVAVVSDIIKEPEWNTNILVESNIKTISLSDITERIGGCIDYMKVDCETSEYNLLMDKDLSKIKYMGIELHWQMGKDNFNKLVNHILKYFNNKSNITLDYPIGYNIECLFESKFI</sequence>